<keyword evidence="3" id="KW-0067">ATP-binding</keyword>
<evidence type="ECO:0000313" key="6">
    <source>
        <dbReference type="EMBL" id="AIZ94728.1"/>
    </source>
</evidence>
<sequence>MEVQDILGQLNGSDNLVTYGSTSMGEINDWLPTLMPRFDYNLVGGFPASGRVSEVAGKSSAGKSSLMGLMIKNLQKMGGITIYYDVEGTQDASRLEELGADPNQVLTMKPKRLKDGTMEELSVESIGKSIVETLAKIHEADPNRVVLFVWDTVAMTNSSMQAEGELGQQLVGQQARALAVVGRKIQVNLIANNGMLIALNQARDDFNAPNPRYAQLKTVGGKGWEHLLSTRITLQKSGNLKAKSTDTKPIGQITRVKVVKSKVGENWGSDFQAGIIGKWGYDLELNLVLEGQDAGIISTGRSVKYTNEDGEVLIGGRNTMDLVEKLKEPENQAIRDRLWQQLIKDFFPQCYPPLFNTTLIMYEDKFPMIKGMREYYIHQQQKLEPKYQEYNYKHFMSEYSKGNLPDRLAKEVGEILNEQ</sequence>
<dbReference type="GeneID" id="26793890"/>
<dbReference type="InterPro" id="IPR049428">
    <property type="entry name" value="RecA-like_N"/>
</dbReference>
<dbReference type="GO" id="GO:0005524">
    <property type="term" value="F:ATP binding"/>
    <property type="evidence" value="ECO:0007669"/>
    <property type="project" value="UniProtKB-KW"/>
</dbReference>
<dbReference type="InterPro" id="IPR013765">
    <property type="entry name" value="DNA_recomb/repair_RecA"/>
</dbReference>
<dbReference type="Proteomes" id="UP000030922">
    <property type="component" value="Segment"/>
</dbReference>
<comment type="similarity">
    <text evidence="1">Belongs to the RecA family.</text>
</comment>
<name>A0A0A7NQW2_9CAUD</name>
<organism evidence="6 7">
    <name type="scientific">Lactobacillus phage LfeInf</name>
    <dbReference type="NCBI Taxonomy" id="1567484"/>
    <lineage>
        <taxon>Viruses</taxon>
        <taxon>Duplodnaviria</taxon>
        <taxon>Heunggongvirae</taxon>
        <taxon>Uroviricota</taxon>
        <taxon>Caudoviricetes</taxon>
        <taxon>Herelleviridae</taxon>
        <taxon>Hopescreekvirus</taxon>
        <taxon>Hopescreekvirus LfeInf</taxon>
    </lineage>
</organism>
<feature type="domain" description="RecA family profile 2" evidence="5">
    <location>
        <begin position="217"/>
        <end position="263"/>
    </location>
</feature>
<dbReference type="GO" id="GO:0006281">
    <property type="term" value="P:DNA repair"/>
    <property type="evidence" value="ECO:0007669"/>
    <property type="project" value="InterPro"/>
</dbReference>
<gene>
    <name evidence="6" type="ORF">LfeInf_102</name>
</gene>
<dbReference type="RefSeq" id="YP_009222340.1">
    <property type="nucleotide sequence ID" value="NC_029058.1"/>
</dbReference>
<dbReference type="InterPro" id="IPR020587">
    <property type="entry name" value="RecA_monomer-monomer_interface"/>
</dbReference>
<dbReference type="GO" id="GO:0003697">
    <property type="term" value="F:single-stranded DNA binding"/>
    <property type="evidence" value="ECO:0007669"/>
    <property type="project" value="InterPro"/>
</dbReference>
<dbReference type="KEGG" id="vg:26793890"/>
<dbReference type="SUPFAM" id="SSF52540">
    <property type="entry name" value="P-loop containing nucleoside triphosphate hydrolases"/>
    <property type="match status" value="1"/>
</dbReference>
<dbReference type="GO" id="GO:0008094">
    <property type="term" value="F:ATP-dependent activity, acting on DNA"/>
    <property type="evidence" value="ECO:0007669"/>
    <property type="project" value="InterPro"/>
</dbReference>
<dbReference type="InterPro" id="IPR027417">
    <property type="entry name" value="P-loop_NTPase"/>
</dbReference>
<reference evidence="7" key="1">
    <citation type="submission" date="2014-10" db="EMBL/GenBank/DDBJ databases">
        <title>Characterization of Lactobacillus fermentum phage vB_S_LfeInf.</title>
        <authorList>
            <person name="Liu M."/>
            <person name="Gill J.J."/>
            <person name="Berry J."/>
            <person name="Young R.III."/>
            <person name="Summer E.J."/>
        </authorList>
    </citation>
    <scope>NUCLEOTIDE SEQUENCE [LARGE SCALE GENOMIC DNA]</scope>
</reference>
<dbReference type="EMBL" id="KP054477">
    <property type="protein sequence ID" value="AIZ94728.1"/>
    <property type="molecule type" value="Genomic_DNA"/>
</dbReference>
<dbReference type="PROSITE" id="PS50163">
    <property type="entry name" value="RECA_3"/>
    <property type="match status" value="1"/>
</dbReference>
<keyword evidence="7" id="KW-1185">Reference proteome</keyword>
<dbReference type="GO" id="GO:0006310">
    <property type="term" value="P:DNA recombination"/>
    <property type="evidence" value="ECO:0007669"/>
    <property type="project" value="UniProtKB-KW"/>
</dbReference>
<dbReference type="OrthoDB" id="5186at10239"/>
<evidence type="ECO:0000256" key="1">
    <source>
        <dbReference type="ARBA" id="ARBA00009391"/>
    </source>
</evidence>
<evidence type="ECO:0000256" key="4">
    <source>
        <dbReference type="ARBA" id="ARBA00023172"/>
    </source>
</evidence>
<protein>
    <submittedName>
        <fullName evidence="6">DNA recombinase RecA</fullName>
    </submittedName>
</protein>
<dbReference type="PANTHER" id="PTHR45900:SF1">
    <property type="entry name" value="MITOCHONDRIAL DNA REPAIR PROTEIN RECA HOMOLOG-RELATED"/>
    <property type="match status" value="1"/>
</dbReference>
<accession>A0A0A7NQW2</accession>
<proteinExistence type="inferred from homology"/>
<dbReference type="PANTHER" id="PTHR45900">
    <property type="entry name" value="RECA"/>
    <property type="match status" value="1"/>
</dbReference>
<dbReference type="Gene3D" id="3.40.50.300">
    <property type="entry name" value="P-loop containing nucleotide triphosphate hydrolases"/>
    <property type="match status" value="1"/>
</dbReference>
<evidence type="ECO:0000256" key="3">
    <source>
        <dbReference type="ARBA" id="ARBA00022840"/>
    </source>
</evidence>
<evidence type="ECO:0000313" key="7">
    <source>
        <dbReference type="Proteomes" id="UP000030922"/>
    </source>
</evidence>
<reference evidence="6 7" key="2">
    <citation type="journal article" date="2015" name="Biotechnol. Biofuels">
        <title>Bacteriophage application restores ethanol fermentation characteristics disrupted by Lactobacillus fermentum.</title>
        <authorList>
            <person name="Liu M."/>
            <person name="Bischoff K.M."/>
            <person name="Gill J.J."/>
            <person name="Mire-Criscione M.D."/>
            <person name="Berry J.D."/>
            <person name="Young R."/>
            <person name="Summer E.J."/>
        </authorList>
    </citation>
    <scope>NUCLEOTIDE SEQUENCE [LARGE SCALE GENOMIC DNA]</scope>
</reference>
<keyword evidence="4" id="KW-0233">DNA recombination</keyword>
<evidence type="ECO:0000256" key="2">
    <source>
        <dbReference type="ARBA" id="ARBA00022741"/>
    </source>
</evidence>
<keyword evidence="2" id="KW-0547">Nucleotide-binding</keyword>
<dbReference type="Pfam" id="PF00154">
    <property type="entry name" value="RecA_N"/>
    <property type="match status" value="1"/>
</dbReference>
<evidence type="ECO:0000259" key="5">
    <source>
        <dbReference type="PROSITE" id="PS50163"/>
    </source>
</evidence>